<gene>
    <name evidence="2" type="ORF">PGT21_016563</name>
</gene>
<dbReference type="AlphaFoldDB" id="A0A5B0QTB0"/>
<keyword evidence="3" id="KW-1185">Reference proteome</keyword>
<feature type="region of interest" description="Disordered" evidence="1">
    <location>
        <begin position="1"/>
        <end position="23"/>
    </location>
</feature>
<dbReference type="Proteomes" id="UP000324748">
    <property type="component" value="Unassembled WGS sequence"/>
</dbReference>
<proteinExistence type="predicted"/>
<protein>
    <submittedName>
        <fullName evidence="2">Uncharacterized protein</fullName>
    </submittedName>
</protein>
<sequence length="50" mass="5487">MVSEDPRFLDLSSAMGRTRGQPNLTTKKKAWVAGMFNAGMSHTNAAKVNY</sequence>
<evidence type="ECO:0000313" key="3">
    <source>
        <dbReference type="Proteomes" id="UP000324748"/>
    </source>
</evidence>
<accession>A0A5B0QTB0</accession>
<dbReference type="EMBL" id="VSWC01000003">
    <property type="protein sequence ID" value="KAA1116517.1"/>
    <property type="molecule type" value="Genomic_DNA"/>
</dbReference>
<evidence type="ECO:0000256" key="1">
    <source>
        <dbReference type="SAM" id="MobiDB-lite"/>
    </source>
</evidence>
<comment type="caution">
    <text evidence="2">The sequence shown here is derived from an EMBL/GenBank/DDBJ whole genome shotgun (WGS) entry which is preliminary data.</text>
</comment>
<evidence type="ECO:0000313" key="2">
    <source>
        <dbReference type="EMBL" id="KAA1116517.1"/>
    </source>
</evidence>
<reference evidence="2 3" key="1">
    <citation type="submission" date="2019-05" db="EMBL/GenBank/DDBJ databases">
        <title>Emergence of the Ug99 lineage of the wheat stem rust pathogen through somatic hybridization.</title>
        <authorList>
            <person name="Li F."/>
            <person name="Upadhyaya N.M."/>
            <person name="Sperschneider J."/>
            <person name="Matny O."/>
            <person name="Nguyen-Phuc H."/>
            <person name="Mago R."/>
            <person name="Raley C."/>
            <person name="Miller M.E."/>
            <person name="Silverstein K.A.T."/>
            <person name="Henningsen E."/>
            <person name="Hirsch C.D."/>
            <person name="Visser B."/>
            <person name="Pretorius Z.A."/>
            <person name="Steffenson B.J."/>
            <person name="Schwessinger B."/>
            <person name="Dodds P.N."/>
            <person name="Figueroa M."/>
        </authorList>
    </citation>
    <scope>NUCLEOTIDE SEQUENCE [LARGE SCALE GENOMIC DNA]</scope>
    <source>
        <strain evidence="2">21-0</strain>
    </source>
</reference>
<organism evidence="2 3">
    <name type="scientific">Puccinia graminis f. sp. tritici</name>
    <dbReference type="NCBI Taxonomy" id="56615"/>
    <lineage>
        <taxon>Eukaryota</taxon>
        <taxon>Fungi</taxon>
        <taxon>Dikarya</taxon>
        <taxon>Basidiomycota</taxon>
        <taxon>Pucciniomycotina</taxon>
        <taxon>Pucciniomycetes</taxon>
        <taxon>Pucciniales</taxon>
        <taxon>Pucciniaceae</taxon>
        <taxon>Puccinia</taxon>
    </lineage>
</organism>
<name>A0A5B0QTB0_PUCGR</name>